<dbReference type="RefSeq" id="WP_087196083.1">
    <property type="nucleotide sequence ID" value="NZ_PPEL01000044.1"/>
</dbReference>
<dbReference type="Proteomes" id="UP000789325">
    <property type="component" value="Unassembled WGS sequence"/>
</dbReference>
<evidence type="ECO:0000313" key="2">
    <source>
        <dbReference type="EMBL" id="PNV65156.1"/>
    </source>
</evidence>
<reference evidence="1" key="2">
    <citation type="journal article" date="2021" name="PeerJ">
        <title>Extensive microbial diversity within the chicken gut microbiome revealed by metagenomics and culture.</title>
        <authorList>
            <person name="Gilroy R."/>
            <person name="Ravi A."/>
            <person name="Getino M."/>
            <person name="Pursley I."/>
            <person name="Horton D.L."/>
            <person name="Alikhan N.F."/>
            <person name="Baker D."/>
            <person name="Gharbi K."/>
            <person name="Hall N."/>
            <person name="Watson M."/>
            <person name="Adriaenssens E.M."/>
            <person name="Foster-Nyarko E."/>
            <person name="Jarju S."/>
            <person name="Secka A."/>
            <person name="Antonio M."/>
            <person name="Oren A."/>
            <person name="Chaudhuri R.R."/>
            <person name="La Ragione R."/>
            <person name="Hildebrand F."/>
            <person name="Pallen M.J."/>
        </authorList>
    </citation>
    <scope>NUCLEOTIDE SEQUENCE</scope>
    <source>
        <strain evidence="1">USAMLcec12-2067</strain>
    </source>
</reference>
<evidence type="ECO:0008006" key="4">
    <source>
        <dbReference type="Google" id="ProtNLM"/>
    </source>
</evidence>
<proteinExistence type="predicted"/>
<dbReference type="InterPro" id="IPR029068">
    <property type="entry name" value="Glyas_Bleomycin-R_OHBP_Dase"/>
</dbReference>
<comment type="caution">
    <text evidence="2">The sequence shown here is derived from an EMBL/GenBank/DDBJ whole genome shotgun (WGS) entry which is preliminary data.</text>
</comment>
<evidence type="ECO:0000313" key="1">
    <source>
        <dbReference type="EMBL" id="HJH43908.1"/>
    </source>
</evidence>
<name>A0A2K2U4A7_9ACTN</name>
<dbReference type="EMBL" id="DYZL01000187">
    <property type="protein sequence ID" value="HJH43908.1"/>
    <property type="molecule type" value="Genomic_DNA"/>
</dbReference>
<dbReference type="Gene3D" id="3.10.180.10">
    <property type="entry name" value="2,3-Dihydroxybiphenyl 1,2-Dioxygenase, domain 1"/>
    <property type="match status" value="1"/>
</dbReference>
<evidence type="ECO:0000313" key="3">
    <source>
        <dbReference type="Proteomes" id="UP000236488"/>
    </source>
</evidence>
<protein>
    <recommendedName>
        <fullName evidence="4">Glyoxalase</fullName>
    </recommendedName>
</protein>
<organism evidence="2 3">
    <name type="scientific">Rubneribacter badeniensis</name>
    <dbReference type="NCBI Taxonomy" id="2070688"/>
    <lineage>
        <taxon>Bacteria</taxon>
        <taxon>Bacillati</taxon>
        <taxon>Actinomycetota</taxon>
        <taxon>Coriobacteriia</taxon>
        <taxon>Eggerthellales</taxon>
        <taxon>Eggerthellaceae</taxon>
        <taxon>Rubneribacter</taxon>
    </lineage>
</organism>
<gene>
    <name evidence="2" type="ORF">C2L80_08085</name>
    <name evidence="1" type="ORF">K8V16_08920</name>
</gene>
<keyword evidence="3" id="KW-1185">Reference proteome</keyword>
<accession>A0A2K2U4A7</accession>
<reference evidence="1" key="3">
    <citation type="submission" date="2021-09" db="EMBL/GenBank/DDBJ databases">
        <authorList>
            <person name="Gilroy R."/>
        </authorList>
    </citation>
    <scope>NUCLEOTIDE SEQUENCE</scope>
    <source>
        <strain evidence="1">USAMLcec12-2067</strain>
    </source>
</reference>
<dbReference type="EMBL" id="PPEL01000044">
    <property type="protein sequence ID" value="PNV65156.1"/>
    <property type="molecule type" value="Genomic_DNA"/>
</dbReference>
<sequence>MTATYMHIGIPITERKPGMVYNEAMKFWVSNVDDYDYKIEYLKFEEGTPFPEELHRRWHVAYAVDDLDGYVADADRVICGPMDAGPGVRLAFVEKDGAVIELYEDKN</sequence>
<dbReference type="Proteomes" id="UP000236488">
    <property type="component" value="Unassembled WGS sequence"/>
</dbReference>
<reference evidence="2 3" key="1">
    <citation type="journal article" date="2018" name="Int. J. Syst. Evol. Microbiol.">
        <title>Rubneribacter badeniensis gen. nov., sp. nov. and Enteroscipio rubneri gen. nov., sp. nov., new members of the Eggerthellaceae isolated from human faeces.</title>
        <authorList>
            <person name="Danylec N."/>
            <person name="Gobl A."/>
            <person name="Stoll D.A."/>
            <person name="Hetzer B."/>
            <person name="Kulling S.E."/>
            <person name="Huch M."/>
        </authorList>
    </citation>
    <scope>NUCLEOTIDE SEQUENCE [LARGE SCALE GENOMIC DNA]</scope>
    <source>
        <strain evidence="2 3">ResAG-85</strain>
    </source>
</reference>
<dbReference type="SUPFAM" id="SSF54593">
    <property type="entry name" value="Glyoxalase/Bleomycin resistance protein/Dihydroxybiphenyl dioxygenase"/>
    <property type="match status" value="1"/>
</dbReference>
<dbReference type="AlphaFoldDB" id="A0A2K2U4A7"/>